<dbReference type="AlphaFoldDB" id="A0A1B8ZMU3"/>
<proteinExistence type="predicted"/>
<comment type="caution">
    <text evidence="2">The sequence shown here is derived from an EMBL/GenBank/DDBJ whole genome shotgun (WGS) entry which is preliminary data.</text>
</comment>
<keyword evidence="1" id="KW-0812">Transmembrane</keyword>
<dbReference type="KEGG" id="carh:EGY05_03590"/>
<organism evidence="2 3">
    <name type="scientific">Chryseobacterium arthrosphaerae</name>
    <dbReference type="NCBI Taxonomy" id="651561"/>
    <lineage>
        <taxon>Bacteria</taxon>
        <taxon>Pseudomonadati</taxon>
        <taxon>Bacteroidota</taxon>
        <taxon>Flavobacteriia</taxon>
        <taxon>Flavobacteriales</taxon>
        <taxon>Weeksellaceae</taxon>
        <taxon>Chryseobacterium group</taxon>
        <taxon>Chryseobacterium</taxon>
    </lineage>
</organism>
<protein>
    <submittedName>
        <fullName evidence="2">Uncharacterized protein</fullName>
    </submittedName>
</protein>
<feature type="transmembrane region" description="Helical" evidence="1">
    <location>
        <begin position="36"/>
        <end position="53"/>
    </location>
</feature>
<sequence>MENFHKSYFYINKKPIFETLKNLFGEMKQFYNSKSLLRLSFLFVLLFSAITVFNSCKKDDDDEFQDHVVQFEAKTTTGGELIAVVTQVGTVQNTILSNPVTPLKSVWNSGEFFVNSSQAQLNLDARAKLPEDTSELTINLYVDGEIVRTAKAVGKGEKSVSLDFSFLEP</sequence>
<dbReference type="EMBL" id="MAYG01000001">
    <property type="protein sequence ID" value="OCA72915.1"/>
    <property type="molecule type" value="Genomic_DNA"/>
</dbReference>
<evidence type="ECO:0000313" key="3">
    <source>
        <dbReference type="Proteomes" id="UP000093432"/>
    </source>
</evidence>
<dbReference type="OrthoDB" id="1273425at2"/>
<keyword evidence="1" id="KW-1133">Transmembrane helix</keyword>
<evidence type="ECO:0000313" key="2">
    <source>
        <dbReference type="EMBL" id="OCA72915.1"/>
    </source>
</evidence>
<gene>
    <name evidence="2" type="ORF">BBI00_00535</name>
</gene>
<accession>A0A1B8ZMU3</accession>
<evidence type="ECO:0000256" key="1">
    <source>
        <dbReference type="SAM" id="Phobius"/>
    </source>
</evidence>
<name>A0A1B8ZMU3_9FLAO</name>
<keyword evidence="1" id="KW-0472">Membrane</keyword>
<reference evidence="3" key="1">
    <citation type="submission" date="2016-07" db="EMBL/GenBank/DDBJ databases">
        <authorList>
            <person name="Florea S."/>
            <person name="Webb J.S."/>
            <person name="Jaromczyk J."/>
            <person name="Schardl C.L."/>
        </authorList>
    </citation>
    <scope>NUCLEOTIDE SEQUENCE [LARGE SCALE GENOMIC DNA]</scope>
    <source>
        <strain evidence="3">CC-VM-7</strain>
    </source>
</reference>
<dbReference type="Proteomes" id="UP000093432">
    <property type="component" value="Unassembled WGS sequence"/>
</dbReference>